<accession>B9S8J8</accession>
<evidence type="ECO:0000313" key="7">
    <source>
        <dbReference type="Proteomes" id="UP000008311"/>
    </source>
</evidence>
<gene>
    <name evidence="6" type="ORF">RCOM_0601940</name>
</gene>
<comment type="similarity">
    <text evidence="1">Belongs to the WEB family.</text>
</comment>
<dbReference type="GO" id="GO:0016042">
    <property type="term" value="P:lipid catabolic process"/>
    <property type="evidence" value="ECO:0007669"/>
    <property type="project" value="UniProtKB-KW"/>
</dbReference>
<evidence type="ECO:0000256" key="4">
    <source>
        <dbReference type="SAM" id="Coils"/>
    </source>
</evidence>
<dbReference type="GO" id="GO:0004620">
    <property type="term" value="F:phospholipase activity"/>
    <property type="evidence" value="ECO:0000318"/>
    <property type="project" value="GO_Central"/>
</dbReference>
<keyword evidence="2" id="KW-0443">Lipid metabolism</keyword>
<dbReference type="PANTHER" id="PTHR32176:SF99">
    <property type="entry name" value="PATATIN"/>
    <property type="match status" value="1"/>
</dbReference>
<keyword evidence="3 4" id="KW-0175">Coiled coil</keyword>
<dbReference type="SUPFAM" id="SSF52151">
    <property type="entry name" value="FabD/lysophospholipase-like"/>
    <property type="match status" value="1"/>
</dbReference>
<organism evidence="6 7">
    <name type="scientific">Ricinus communis</name>
    <name type="common">Castor bean</name>
    <dbReference type="NCBI Taxonomy" id="3988"/>
    <lineage>
        <taxon>Eukaryota</taxon>
        <taxon>Viridiplantae</taxon>
        <taxon>Streptophyta</taxon>
        <taxon>Embryophyta</taxon>
        <taxon>Tracheophyta</taxon>
        <taxon>Spermatophyta</taxon>
        <taxon>Magnoliopsida</taxon>
        <taxon>eudicotyledons</taxon>
        <taxon>Gunneridae</taxon>
        <taxon>Pentapetalae</taxon>
        <taxon>rosids</taxon>
        <taxon>fabids</taxon>
        <taxon>Malpighiales</taxon>
        <taxon>Euphorbiaceae</taxon>
        <taxon>Acalyphoideae</taxon>
        <taxon>Acalypheae</taxon>
        <taxon>Ricinus</taxon>
    </lineage>
</organism>
<keyword evidence="7" id="KW-1185">Reference proteome</keyword>
<dbReference type="AlphaFoldDB" id="B9S8J8"/>
<dbReference type="InParanoid" id="B9S8J8"/>
<dbReference type="InterPro" id="IPR016035">
    <property type="entry name" value="Acyl_Trfase/lysoPLipase"/>
</dbReference>
<sequence>MEKYGKERRKNQPDDTDHNKLQAELIEIREELYRAKDSAMQSWLDSKPLIDELEKLQAGLASSKNRTSMSNIVISELESQLEAISIEVRTKVEDETKAKEMINELSQALEEKYKESEAIKLDADEERRARSKLKQVLRIRTQTLRTLQLTLQAIRIESEAFGASAVDAVGHIKGSRTDYTVVRVGQGEYYALESRAKEKTALAEWRVSVSMEQKLAAEESRNFALSRLKELKRSTSKEEKIYGIKHVEEQQSSEIQENSRMASPKARKKAITNKSNRRKGIFLPPHSFTIKNGEEPRTFDLVDGGVAANNPTLLAITHVCKDVLIENPEFINVKTDRVQEYASSNLRNLVQRIMRQSLWRWKGTELLKKPESRVNLETVVCESIRGGHSNEAALTDSARRLSYERKLRRQQQQL</sequence>
<evidence type="ECO:0000256" key="1">
    <source>
        <dbReference type="ARBA" id="ARBA00005485"/>
    </source>
</evidence>
<dbReference type="eggNOG" id="ENOG502S22E">
    <property type="taxonomic scope" value="Eukaryota"/>
</dbReference>
<dbReference type="GO" id="GO:0047372">
    <property type="term" value="F:monoacylglycerol lipase activity"/>
    <property type="evidence" value="ECO:0000318"/>
    <property type="project" value="GO_Central"/>
</dbReference>
<name>B9S8J8_RICCO</name>
<protein>
    <recommendedName>
        <fullName evidence="8">PNPLA domain-containing protein</fullName>
    </recommendedName>
</protein>
<keyword evidence="2" id="KW-0442">Lipid degradation</keyword>
<reference evidence="7" key="1">
    <citation type="journal article" date="2010" name="Nat. Biotechnol.">
        <title>Draft genome sequence of the oilseed species Ricinus communis.</title>
        <authorList>
            <person name="Chan A.P."/>
            <person name="Crabtree J."/>
            <person name="Zhao Q."/>
            <person name="Lorenzi H."/>
            <person name="Orvis J."/>
            <person name="Puiu D."/>
            <person name="Melake-Berhan A."/>
            <person name="Jones K.M."/>
            <person name="Redman J."/>
            <person name="Chen G."/>
            <person name="Cahoon E.B."/>
            <person name="Gedil M."/>
            <person name="Stanke M."/>
            <person name="Haas B.J."/>
            <person name="Wortman J.R."/>
            <person name="Fraser-Liggett C.M."/>
            <person name="Ravel J."/>
            <person name="Rabinowicz P.D."/>
        </authorList>
    </citation>
    <scope>NUCLEOTIDE SEQUENCE [LARGE SCALE GENOMIC DNA]</scope>
    <source>
        <strain evidence="7">cv. Hale</strain>
    </source>
</reference>
<feature type="region of interest" description="Disordered" evidence="5">
    <location>
        <begin position="1"/>
        <end position="21"/>
    </location>
</feature>
<proteinExistence type="inferred from homology"/>
<dbReference type="Proteomes" id="UP000008311">
    <property type="component" value="Unassembled WGS sequence"/>
</dbReference>
<evidence type="ECO:0000313" key="6">
    <source>
        <dbReference type="EMBL" id="EEF40001.1"/>
    </source>
</evidence>
<evidence type="ECO:0008006" key="8">
    <source>
        <dbReference type="Google" id="ProtNLM"/>
    </source>
</evidence>
<evidence type="ECO:0000256" key="3">
    <source>
        <dbReference type="ARBA" id="ARBA00023054"/>
    </source>
</evidence>
<dbReference type="Gene3D" id="3.40.1090.10">
    <property type="entry name" value="Cytosolic phospholipase A2 catalytic domain"/>
    <property type="match status" value="1"/>
</dbReference>
<feature type="coiled-coil region" evidence="4">
    <location>
        <begin position="91"/>
        <end position="126"/>
    </location>
</feature>
<evidence type="ECO:0000256" key="5">
    <source>
        <dbReference type="SAM" id="MobiDB-lite"/>
    </source>
</evidence>
<dbReference type="PANTHER" id="PTHR32176">
    <property type="entry name" value="XYLOSE ISOMERASE"/>
    <property type="match status" value="1"/>
</dbReference>
<evidence type="ECO:0000256" key="2">
    <source>
        <dbReference type="ARBA" id="ARBA00022963"/>
    </source>
</evidence>
<dbReference type="InterPro" id="IPR008545">
    <property type="entry name" value="Web"/>
</dbReference>
<dbReference type="Pfam" id="PF05701">
    <property type="entry name" value="WEMBL"/>
    <property type="match status" value="1"/>
</dbReference>
<dbReference type="EMBL" id="EQ973892">
    <property type="protein sequence ID" value="EEF40001.1"/>
    <property type="molecule type" value="Genomic_DNA"/>
</dbReference>